<dbReference type="InterPro" id="IPR021398">
    <property type="entry name" value="DUF3037"/>
</dbReference>
<dbReference type="EMBL" id="JADQBC010000099">
    <property type="protein sequence ID" value="MBR8828981.1"/>
    <property type="molecule type" value="Genomic_DNA"/>
</dbReference>
<protein>
    <submittedName>
        <fullName evidence="1">DUF3037 domain-containing protein</fullName>
    </submittedName>
</protein>
<gene>
    <name evidence="1" type="ORF">DSM107014_13960</name>
</gene>
<dbReference type="AlphaFoldDB" id="A0A941GXG4"/>
<dbReference type="Proteomes" id="UP000767446">
    <property type="component" value="Unassembled WGS sequence"/>
</dbReference>
<organism evidence="1 2">
    <name type="scientific">Gomphosphaeria aponina SAG 52.96 = DSM 107014</name>
    <dbReference type="NCBI Taxonomy" id="1521640"/>
    <lineage>
        <taxon>Bacteria</taxon>
        <taxon>Bacillati</taxon>
        <taxon>Cyanobacteriota</taxon>
        <taxon>Cyanophyceae</taxon>
        <taxon>Oscillatoriophycideae</taxon>
        <taxon>Chroococcales</taxon>
        <taxon>Gomphosphaeriaceae</taxon>
        <taxon>Gomphosphaeria</taxon>
    </lineage>
</organism>
<comment type="caution">
    <text evidence="1">The sequence shown here is derived from an EMBL/GenBank/DDBJ whole genome shotgun (WGS) entry which is preliminary data.</text>
</comment>
<reference evidence="1" key="1">
    <citation type="submission" date="2021-02" db="EMBL/GenBank/DDBJ databases">
        <title>Metagenome analyses of Stigonema ocellatum DSM 106950, Chlorogloea purpurea SAG 13.99 and Gomphosphaeria aponina DSM 107014.</title>
        <authorList>
            <person name="Marter P."/>
            <person name="Huang S."/>
        </authorList>
    </citation>
    <scope>NUCLEOTIDE SEQUENCE</scope>
    <source>
        <strain evidence="1">JP213</strain>
    </source>
</reference>
<evidence type="ECO:0000313" key="1">
    <source>
        <dbReference type="EMBL" id="MBR8828981.1"/>
    </source>
</evidence>
<dbReference type="Pfam" id="PF11236">
    <property type="entry name" value="DUF3037"/>
    <property type="match status" value="1"/>
</dbReference>
<accession>A0A941GXG4</accession>
<sequence length="282" mass="32208">MVSRYSIIQYVPNPIIDERINIGVLAFDDQVVKVKFSENWQRVSDFAMEDDLEYLKNFAHRMKECAKDGLLFPGDIKNKIPKHERLLKVAQGWMNSIQFTEPRGSLKNVDKLFTDTVNKFLIFPPKQTPKNPHTRDRQAAARLTVSKIQQAAKKVFGDQYQHLVKAKYAISGKYIPHKMDIAIANGHPYLAAQGISFEVNPPPNLLDALSWTITDIKEKNPSFPLAVVLLPPKQDLSKNYETLAAKFSDRKAIYQDLGAIVLQEDEVYSWAINQLNSHWSKV</sequence>
<name>A0A941GXG4_9CHRO</name>
<proteinExistence type="predicted"/>
<evidence type="ECO:0000313" key="2">
    <source>
        <dbReference type="Proteomes" id="UP000767446"/>
    </source>
</evidence>